<sequence>MNYVKNDVSVDVVIENSYNENIDSRKRKIVISDENCNDDNVEVVCQNEMNDAVSSCKINDSGLKNFNNFQNYVSVLYKRHISFSHLQETFWDDDYVNGIRHMYEGVIYESNGKNCRQGVAIMISNDYKNSSKLDFKDDYVRFIHVTYDYQRKV</sequence>
<gene>
    <name evidence="1" type="ORF">MCOR_44600</name>
</gene>
<dbReference type="EMBL" id="CACVKT020007868">
    <property type="protein sequence ID" value="CAC5411515.1"/>
    <property type="molecule type" value="Genomic_DNA"/>
</dbReference>
<protein>
    <submittedName>
        <fullName evidence="1">Uncharacterized protein</fullName>
    </submittedName>
</protein>
<dbReference type="Proteomes" id="UP000507470">
    <property type="component" value="Unassembled WGS sequence"/>
</dbReference>
<reference evidence="1 2" key="1">
    <citation type="submission" date="2020-06" db="EMBL/GenBank/DDBJ databases">
        <authorList>
            <person name="Li R."/>
            <person name="Bekaert M."/>
        </authorList>
    </citation>
    <scope>NUCLEOTIDE SEQUENCE [LARGE SCALE GENOMIC DNA]</scope>
    <source>
        <strain evidence="2">wild</strain>
    </source>
</reference>
<organism evidence="1 2">
    <name type="scientific">Mytilus coruscus</name>
    <name type="common">Sea mussel</name>
    <dbReference type="NCBI Taxonomy" id="42192"/>
    <lineage>
        <taxon>Eukaryota</taxon>
        <taxon>Metazoa</taxon>
        <taxon>Spiralia</taxon>
        <taxon>Lophotrochozoa</taxon>
        <taxon>Mollusca</taxon>
        <taxon>Bivalvia</taxon>
        <taxon>Autobranchia</taxon>
        <taxon>Pteriomorphia</taxon>
        <taxon>Mytilida</taxon>
        <taxon>Mytiloidea</taxon>
        <taxon>Mytilidae</taxon>
        <taxon>Mytilinae</taxon>
        <taxon>Mytilus</taxon>
    </lineage>
</organism>
<dbReference type="AlphaFoldDB" id="A0A6J8DUH3"/>
<proteinExistence type="predicted"/>
<evidence type="ECO:0000313" key="1">
    <source>
        <dbReference type="EMBL" id="CAC5411515.1"/>
    </source>
</evidence>
<dbReference type="OrthoDB" id="6128564at2759"/>
<accession>A0A6J8DUH3</accession>
<name>A0A6J8DUH3_MYTCO</name>
<evidence type="ECO:0000313" key="2">
    <source>
        <dbReference type="Proteomes" id="UP000507470"/>
    </source>
</evidence>
<keyword evidence="2" id="KW-1185">Reference proteome</keyword>